<comment type="caution">
    <text evidence="7">The sequence shown here is derived from an EMBL/GenBank/DDBJ whole genome shotgun (WGS) entry which is preliminary data.</text>
</comment>
<dbReference type="Gene3D" id="1.25.10.10">
    <property type="entry name" value="Leucine-rich Repeat Variant"/>
    <property type="match status" value="1"/>
</dbReference>
<dbReference type="InterPro" id="IPR016024">
    <property type="entry name" value="ARM-type_fold"/>
</dbReference>
<dbReference type="OrthoDB" id="29308at2759"/>
<dbReference type="GO" id="GO:0030117">
    <property type="term" value="C:membrane coat"/>
    <property type="evidence" value="ECO:0007669"/>
    <property type="project" value="InterPro"/>
</dbReference>
<dbReference type="SUPFAM" id="SSF48371">
    <property type="entry name" value="ARM repeat"/>
    <property type="match status" value="1"/>
</dbReference>
<dbReference type="GO" id="GO:0016192">
    <property type="term" value="P:vesicle-mediated transport"/>
    <property type="evidence" value="ECO:0007669"/>
    <property type="project" value="InterPro"/>
</dbReference>
<evidence type="ECO:0000256" key="3">
    <source>
        <dbReference type="ARBA" id="ARBA00022927"/>
    </source>
</evidence>
<feature type="compositionally biased region" description="Low complexity" evidence="5">
    <location>
        <begin position="445"/>
        <end position="477"/>
    </location>
</feature>
<dbReference type="InterPro" id="IPR011989">
    <property type="entry name" value="ARM-like"/>
</dbReference>
<sequence length="654" mass="70625">MTNPANVIVVCAKMLQNLRSSHDVHLRRDLVRKVGSLADRYSPSNQWYAETMNQVFILAPTLVPSSMPNSLMRLVAESGEDDPEFRVWAVNTYVKMLADSGDSLPDVLVRVVAWVLGEYGCMCTLSGYTTDDIIDLLAQEVDRPAFTEARVTRGYLFSSMMKLLSQEQQQTANTPSLETVRRVLRKYSTDPDMYQRALEYLKILDGSDPDLLPAAFPYDETNYERSDSLIDVSLSFLDAMVDQAIAEGKKEYGRPNVVDYAAQSSSSFEDRRRALSGLNFTPYSAPTKPSQATVSQPSTTAAAATAAPAEQPYPEPWRATTASPAPSPQQAGSAPGQPPAPQQRPPNPRGRNHPWPKPIPIRMTFAAGPPKRRWPVRCSLVLVVTAVVPLRRHHPGKRLLPGPRSMVGKPGYTRPKAGSVASVQSAAPKPQPAEAVDLLDLFGTPTSEESQQQQQATTEAAATVPVPTTSSLDILSSSEDDMIGGLTSSPPVSTAPPATAAHPTSQEPSHAAEGRSSSVGELDLFAPSPASNRGPSLTGAEPQQQQEEEEVKLTPLAITTEQLGGEWQKLQDACEIQLSFSHVPDVPSKLTDNVGFHLVEVIGDERIFAATTPSGQMVFAHCRETALQADLILVASSSEAGSLAQELIERATGA</sequence>
<proteinExistence type="predicted"/>
<accession>A0A7J6NTL1</accession>
<protein>
    <submittedName>
        <fullName evidence="7">AP-4 complex subunit epsilon-1</fullName>
    </submittedName>
</protein>
<keyword evidence="4" id="KW-0472">Membrane</keyword>
<feature type="compositionally biased region" description="Low complexity" evidence="5">
    <location>
        <begin position="487"/>
        <end position="505"/>
    </location>
</feature>
<dbReference type="GO" id="GO:0012505">
    <property type="term" value="C:endomembrane system"/>
    <property type="evidence" value="ECO:0007669"/>
    <property type="project" value="UniProtKB-SubCell"/>
</dbReference>
<comment type="subcellular location">
    <subcellularLocation>
        <location evidence="1">Endomembrane system</location>
    </subcellularLocation>
</comment>
<dbReference type="InterPro" id="IPR028269">
    <property type="entry name" value="AP4E1_C"/>
</dbReference>
<organism evidence="7 8">
    <name type="scientific">Perkinsus olseni</name>
    <name type="common">Perkinsus atlanticus</name>
    <dbReference type="NCBI Taxonomy" id="32597"/>
    <lineage>
        <taxon>Eukaryota</taxon>
        <taxon>Sar</taxon>
        <taxon>Alveolata</taxon>
        <taxon>Perkinsozoa</taxon>
        <taxon>Perkinsea</taxon>
        <taxon>Perkinsida</taxon>
        <taxon>Perkinsidae</taxon>
        <taxon>Perkinsus</taxon>
    </lineage>
</organism>
<dbReference type="EMBL" id="JABANP010000194">
    <property type="protein sequence ID" value="KAF4687189.1"/>
    <property type="molecule type" value="Genomic_DNA"/>
</dbReference>
<dbReference type="InterPro" id="IPR002553">
    <property type="entry name" value="Clathrin/coatomer_adapt-like_N"/>
</dbReference>
<feature type="domain" description="AP-4 complex subunit epsilon-1 C-terminal" evidence="6">
    <location>
        <begin position="554"/>
        <end position="652"/>
    </location>
</feature>
<dbReference type="AlphaFoldDB" id="A0A7J6NTL1"/>
<dbReference type="SMART" id="SM01356">
    <property type="entry name" value="AP4E_app_platf"/>
    <property type="match status" value="1"/>
</dbReference>
<feature type="compositionally biased region" description="Polar residues" evidence="5">
    <location>
        <begin position="279"/>
        <end position="288"/>
    </location>
</feature>
<gene>
    <name evidence="7" type="primary">AP4E1_2</name>
    <name evidence="7" type="ORF">FOZ60_004218</name>
</gene>
<dbReference type="InterPro" id="IPR050840">
    <property type="entry name" value="Adaptor_Complx_Large_Subunit"/>
</dbReference>
<dbReference type="Pfam" id="PF14807">
    <property type="entry name" value="AP4E_app_platf"/>
    <property type="match status" value="1"/>
</dbReference>
<evidence type="ECO:0000259" key="6">
    <source>
        <dbReference type="SMART" id="SM01356"/>
    </source>
</evidence>
<dbReference type="Proteomes" id="UP000541610">
    <property type="component" value="Unassembled WGS sequence"/>
</dbReference>
<feature type="compositionally biased region" description="Low complexity" evidence="5">
    <location>
        <begin position="289"/>
        <end position="312"/>
    </location>
</feature>
<evidence type="ECO:0000256" key="1">
    <source>
        <dbReference type="ARBA" id="ARBA00004308"/>
    </source>
</evidence>
<evidence type="ECO:0000313" key="7">
    <source>
        <dbReference type="EMBL" id="KAF4687189.1"/>
    </source>
</evidence>
<keyword evidence="2" id="KW-0813">Transport</keyword>
<evidence type="ECO:0000256" key="2">
    <source>
        <dbReference type="ARBA" id="ARBA00022448"/>
    </source>
</evidence>
<feature type="region of interest" description="Disordered" evidence="5">
    <location>
        <begin position="279"/>
        <end position="360"/>
    </location>
</feature>
<dbReference type="GO" id="GO:0006886">
    <property type="term" value="P:intracellular protein transport"/>
    <property type="evidence" value="ECO:0007669"/>
    <property type="project" value="InterPro"/>
</dbReference>
<evidence type="ECO:0000256" key="5">
    <source>
        <dbReference type="SAM" id="MobiDB-lite"/>
    </source>
</evidence>
<feature type="compositionally biased region" description="Low complexity" evidence="5">
    <location>
        <begin position="322"/>
        <end position="335"/>
    </location>
</feature>
<keyword evidence="3" id="KW-0653">Protein transport</keyword>
<evidence type="ECO:0000313" key="8">
    <source>
        <dbReference type="Proteomes" id="UP000541610"/>
    </source>
</evidence>
<feature type="compositionally biased region" description="Pro residues" evidence="5">
    <location>
        <begin position="336"/>
        <end position="348"/>
    </location>
</feature>
<reference evidence="7 8" key="1">
    <citation type="submission" date="2020-04" db="EMBL/GenBank/DDBJ databases">
        <title>Perkinsus olseni comparative genomics.</title>
        <authorList>
            <person name="Bogema D.R."/>
        </authorList>
    </citation>
    <scope>NUCLEOTIDE SEQUENCE [LARGE SCALE GENOMIC DNA]</scope>
    <source>
        <strain evidence="7">00978-12</strain>
    </source>
</reference>
<feature type="region of interest" description="Disordered" evidence="5">
    <location>
        <begin position="398"/>
        <end position="418"/>
    </location>
</feature>
<dbReference type="Pfam" id="PF01602">
    <property type="entry name" value="Adaptin_N"/>
    <property type="match status" value="1"/>
</dbReference>
<feature type="region of interest" description="Disordered" evidence="5">
    <location>
        <begin position="445"/>
        <end position="550"/>
    </location>
</feature>
<name>A0A7J6NTL1_PEROL</name>
<evidence type="ECO:0000256" key="4">
    <source>
        <dbReference type="ARBA" id="ARBA00023136"/>
    </source>
</evidence>
<dbReference type="PANTHER" id="PTHR22780">
    <property type="entry name" value="ADAPTIN, ALPHA/GAMMA/EPSILON"/>
    <property type="match status" value="1"/>
</dbReference>